<organism evidence="3 4">
    <name type="scientific">Capronia coronata CBS 617.96</name>
    <dbReference type="NCBI Taxonomy" id="1182541"/>
    <lineage>
        <taxon>Eukaryota</taxon>
        <taxon>Fungi</taxon>
        <taxon>Dikarya</taxon>
        <taxon>Ascomycota</taxon>
        <taxon>Pezizomycotina</taxon>
        <taxon>Eurotiomycetes</taxon>
        <taxon>Chaetothyriomycetidae</taxon>
        <taxon>Chaetothyriales</taxon>
        <taxon>Herpotrichiellaceae</taxon>
        <taxon>Capronia</taxon>
    </lineage>
</organism>
<evidence type="ECO:0000256" key="1">
    <source>
        <dbReference type="SAM" id="MobiDB-lite"/>
    </source>
</evidence>
<name>W9Z025_9EURO</name>
<sequence>MSDETSSSSGRRQASRTLYPDLTSAYARIQGRRTVSTLSSQAGREETRFPLSPTSSSSEENEHDRFDALSVGNEVIPLQDLSCQRVQSAHGVLHEADHHQESSAILETSDDTETTSHTEDRLSATIDDIVSQYADDGADDSSALPILQPDGHQLMHDHEIHETQYGQDINTPHDSRSMFLSPHNERRSVGGLALEEQQDADRSVQSIANSQGDKEEWEALPESSRSGFLTPSWQRFRLTKRETGDTSDSSFNDKTPTTPWDPISSSARGNLPPDLAHRQTDLHAPKQLTRNKYSGPGREQQVQTEMQTTSGRSFLRSGQNRAAGSLGTLGELPHVQTLASPRPSRHLTPLTDSVLPSSSLFPRARISALSSSSLLPQDMGRIMTPHPPPRAAMKPLNEPTMPHGQGFSRSRDGQTAQSATPSNQRLTTQARIFIPRSGSGNAATDPGRTLDQQGLSAGFRKMASATESHNRLLTEQLREGRYQSNDAGISRFLRDTVQIGTNSLPSRVNRSESLPNSRGIKTTGSSLANYSSDSVPLNRPRNHGLGSSITSSLANATQHKNNSTHSTTASLLPADWTQSLDTLGLAACPTFPLTAQQLGSPGLPGIGWVPFARLQTLDNGEWLERAWCAVHQQMEFSHATLAKNRAEASSVDIQRRAGRFLLVACVATFWFGGFALAHDMGEGGALSSGAMAELTKWLSGREDGAVAHVHPVDARLARAVERVGLLVVVGLLLGCAGVLVWAATI</sequence>
<protein>
    <submittedName>
        <fullName evidence="3">Uncharacterized protein</fullName>
    </submittedName>
</protein>
<feature type="region of interest" description="Disordered" evidence="1">
    <location>
        <begin position="1"/>
        <end position="20"/>
    </location>
</feature>
<feature type="compositionally biased region" description="Polar residues" evidence="1">
    <location>
        <begin position="246"/>
        <end position="268"/>
    </location>
</feature>
<feature type="compositionally biased region" description="Polar residues" evidence="1">
    <location>
        <begin position="503"/>
        <end position="535"/>
    </location>
</feature>
<keyword evidence="2" id="KW-0472">Membrane</keyword>
<feature type="compositionally biased region" description="Polar residues" evidence="1">
    <location>
        <begin position="1"/>
        <end position="16"/>
    </location>
</feature>
<dbReference type="Proteomes" id="UP000019484">
    <property type="component" value="Unassembled WGS sequence"/>
</dbReference>
<dbReference type="RefSeq" id="XP_007719125.1">
    <property type="nucleotide sequence ID" value="XM_007720935.1"/>
</dbReference>
<dbReference type="OrthoDB" id="4152618at2759"/>
<accession>W9Z025</accession>
<feature type="region of interest" description="Disordered" evidence="1">
    <location>
        <begin position="503"/>
        <end position="549"/>
    </location>
</feature>
<feature type="transmembrane region" description="Helical" evidence="2">
    <location>
        <begin position="723"/>
        <end position="743"/>
    </location>
</feature>
<feature type="region of interest" description="Disordered" evidence="1">
    <location>
        <begin position="401"/>
        <end position="429"/>
    </location>
</feature>
<feature type="transmembrane region" description="Helical" evidence="2">
    <location>
        <begin position="657"/>
        <end position="677"/>
    </location>
</feature>
<feature type="compositionally biased region" description="Polar residues" evidence="1">
    <location>
        <begin position="413"/>
        <end position="429"/>
    </location>
</feature>
<feature type="compositionally biased region" description="Polar residues" evidence="1">
    <location>
        <begin position="300"/>
        <end position="314"/>
    </location>
</feature>
<feature type="region of interest" description="Disordered" evidence="1">
    <location>
        <begin position="30"/>
        <end position="64"/>
    </location>
</feature>
<keyword evidence="4" id="KW-1185">Reference proteome</keyword>
<feature type="compositionally biased region" description="Basic and acidic residues" evidence="1">
    <location>
        <begin position="275"/>
        <end position="284"/>
    </location>
</feature>
<evidence type="ECO:0000256" key="2">
    <source>
        <dbReference type="SAM" id="Phobius"/>
    </source>
</evidence>
<comment type="caution">
    <text evidence="3">The sequence shown here is derived from an EMBL/GenBank/DDBJ whole genome shotgun (WGS) entry which is preliminary data.</text>
</comment>
<proteinExistence type="predicted"/>
<dbReference type="HOGENOM" id="CLU_372976_0_0_1"/>
<dbReference type="AlphaFoldDB" id="W9Z025"/>
<feature type="compositionally biased region" description="Polar residues" evidence="1">
    <location>
        <begin position="33"/>
        <end position="42"/>
    </location>
</feature>
<feature type="region of interest" description="Disordered" evidence="1">
    <location>
        <begin position="240"/>
        <end position="314"/>
    </location>
</feature>
<feature type="region of interest" description="Disordered" evidence="1">
    <location>
        <begin position="95"/>
        <end position="119"/>
    </location>
</feature>
<keyword evidence="2" id="KW-0812">Transmembrane</keyword>
<keyword evidence="2" id="KW-1133">Transmembrane helix</keyword>
<evidence type="ECO:0000313" key="3">
    <source>
        <dbReference type="EMBL" id="EXJ94896.1"/>
    </source>
</evidence>
<reference evidence="3 4" key="1">
    <citation type="submission" date="2013-03" db="EMBL/GenBank/DDBJ databases">
        <title>The Genome Sequence of Capronia coronata CBS 617.96.</title>
        <authorList>
            <consortium name="The Broad Institute Genomics Platform"/>
            <person name="Cuomo C."/>
            <person name="de Hoog S."/>
            <person name="Gorbushina A."/>
            <person name="Walker B."/>
            <person name="Young S.K."/>
            <person name="Zeng Q."/>
            <person name="Gargeya S."/>
            <person name="Fitzgerald M."/>
            <person name="Haas B."/>
            <person name="Abouelleil A."/>
            <person name="Allen A.W."/>
            <person name="Alvarado L."/>
            <person name="Arachchi H.M."/>
            <person name="Berlin A.M."/>
            <person name="Chapman S.B."/>
            <person name="Gainer-Dewar J."/>
            <person name="Goldberg J."/>
            <person name="Griggs A."/>
            <person name="Gujja S."/>
            <person name="Hansen M."/>
            <person name="Howarth C."/>
            <person name="Imamovic A."/>
            <person name="Ireland A."/>
            <person name="Larimer J."/>
            <person name="McCowan C."/>
            <person name="Murphy C."/>
            <person name="Pearson M."/>
            <person name="Poon T.W."/>
            <person name="Priest M."/>
            <person name="Roberts A."/>
            <person name="Saif S."/>
            <person name="Shea T."/>
            <person name="Sisk P."/>
            <person name="Sykes S."/>
            <person name="Wortman J."/>
            <person name="Nusbaum C."/>
            <person name="Birren B."/>
        </authorList>
    </citation>
    <scope>NUCLEOTIDE SEQUENCE [LARGE SCALE GENOMIC DNA]</scope>
    <source>
        <strain evidence="3 4">CBS 617.96</strain>
    </source>
</reference>
<gene>
    <name evidence="3" type="ORF">A1O1_00014</name>
</gene>
<feature type="region of interest" description="Disordered" evidence="1">
    <location>
        <begin position="167"/>
        <end position="228"/>
    </location>
</feature>
<evidence type="ECO:0000313" key="4">
    <source>
        <dbReference type="Proteomes" id="UP000019484"/>
    </source>
</evidence>
<dbReference type="GeneID" id="19154924"/>
<dbReference type="EMBL" id="AMWN01000001">
    <property type="protein sequence ID" value="EXJ94896.1"/>
    <property type="molecule type" value="Genomic_DNA"/>
</dbReference>